<dbReference type="InterPro" id="IPR000073">
    <property type="entry name" value="AB_hydrolase_1"/>
</dbReference>
<dbReference type="Gene3D" id="3.40.50.1820">
    <property type="entry name" value="alpha/beta hydrolase"/>
    <property type="match status" value="1"/>
</dbReference>
<proteinExistence type="predicted"/>
<name>A0A370HTS1_9HYPH</name>
<keyword evidence="1" id="KW-0378">Hydrolase</keyword>
<comment type="caution">
    <text evidence="3">The sequence shown here is derived from an EMBL/GenBank/DDBJ whole genome shotgun (WGS) entry which is preliminary data.</text>
</comment>
<dbReference type="EMBL" id="QQBB01000001">
    <property type="protein sequence ID" value="RDI61916.1"/>
    <property type="molecule type" value="Genomic_DNA"/>
</dbReference>
<dbReference type="RefSeq" id="WP_114768083.1">
    <property type="nucleotide sequence ID" value="NZ_QQBB01000001.1"/>
</dbReference>
<dbReference type="InterPro" id="IPR000639">
    <property type="entry name" value="Epox_hydrolase-like"/>
</dbReference>
<dbReference type="PRINTS" id="PR00412">
    <property type="entry name" value="EPOXHYDRLASE"/>
</dbReference>
<keyword evidence="4" id="KW-1185">Reference proteome</keyword>
<evidence type="ECO:0000259" key="2">
    <source>
        <dbReference type="Pfam" id="PF00561"/>
    </source>
</evidence>
<gene>
    <name evidence="3" type="ORF">DES45_101174</name>
</gene>
<evidence type="ECO:0000313" key="3">
    <source>
        <dbReference type="EMBL" id="RDI61916.1"/>
    </source>
</evidence>
<dbReference type="InterPro" id="IPR029058">
    <property type="entry name" value="AB_hydrolase_fold"/>
</dbReference>
<dbReference type="AlphaFoldDB" id="A0A370HTS1"/>
<dbReference type="GO" id="GO:0016787">
    <property type="term" value="F:hydrolase activity"/>
    <property type="evidence" value="ECO:0007669"/>
    <property type="project" value="UniProtKB-KW"/>
</dbReference>
<dbReference type="OrthoDB" id="9804723at2"/>
<dbReference type="PANTHER" id="PTHR43329">
    <property type="entry name" value="EPOXIDE HYDROLASE"/>
    <property type="match status" value="1"/>
</dbReference>
<evidence type="ECO:0000313" key="4">
    <source>
        <dbReference type="Proteomes" id="UP000254925"/>
    </source>
</evidence>
<feature type="domain" description="AB hydrolase-1" evidence="2">
    <location>
        <begin position="40"/>
        <end position="284"/>
    </location>
</feature>
<reference evidence="3 4" key="1">
    <citation type="submission" date="2018-07" db="EMBL/GenBank/DDBJ databases">
        <title>Genomic Encyclopedia of Type Strains, Phase IV (KMG-IV): sequencing the most valuable type-strain genomes for metagenomic binning, comparative biology and taxonomic classification.</title>
        <authorList>
            <person name="Goeker M."/>
        </authorList>
    </citation>
    <scope>NUCLEOTIDE SEQUENCE [LARGE SCALE GENOMIC DNA]</scope>
    <source>
        <strain evidence="3 4">DSM 14364</strain>
    </source>
</reference>
<dbReference type="SUPFAM" id="SSF53474">
    <property type="entry name" value="alpha/beta-Hydrolases"/>
    <property type="match status" value="1"/>
</dbReference>
<organism evidence="3 4">
    <name type="scientific">Microvirga subterranea</name>
    <dbReference type="NCBI Taxonomy" id="186651"/>
    <lineage>
        <taxon>Bacteria</taxon>
        <taxon>Pseudomonadati</taxon>
        <taxon>Pseudomonadota</taxon>
        <taxon>Alphaproteobacteria</taxon>
        <taxon>Hyphomicrobiales</taxon>
        <taxon>Methylobacteriaceae</taxon>
        <taxon>Microvirga</taxon>
    </lineage>
</organism>
<sequence>MAKASQKLSIPGWSGSASASQRKVNGVLIHYVEAGDEEAPLVILLHGFPDFWWGWRHQIGPLADAGFRVVAPDQRGYNLSAKPLGSRAYDLDVLATDVLALAEALGSTRTRLVGHDFGGLVAWQAASRNPERVERLGIINAPHPEVVGAYMLRHPTQMMRSLYAGFFQLPFMPEAVLSAADYTVMRQALTGSSQQNVFSPDDLERYRQAWAEPGALTAMLNWYRALPLRSQLDDPRVHVPALVIWGLRDRFLEKGLADESLSLCDEGQFLGFDRASHWVQLEEAPAVNAALAAFLKAEPHPASGRSPAA</sequence>
<accession>A0A370HTS1</accession>
<dbReference type="Pfam" id="PF00561">
    <property type="entry name" value="Abhydrolase_1"/>
    <property type="match status" value="1"/>
</dbReference>
<dbReference type="Proteomes" id="UP000254925">
    <property type="component" value="Unassembled WGS sequence"/>
</dbReference>
<evidence type="ECO:0000256" key="1">
    <source>
        <dbReference type="ARBA" id="ARBA00022801"/>
    </source>
</evidence>
<dbReference type="PRINTS" id="PR00111">
    <property type="entry name" value="ABHYDROLASE"/>
</dbReference>
<protein>
    <submittedName>
        <fullName evidence="3">Pimeloyl-ACP methyl ester carboxylesterase</fullName>
    </submittedName>
</protein>